<evidence type="ECO:0000256" key="7">
    <source>
        <dbReference type="SAM" id="Phobius"/>
    </source>
</evidence>
<evidence type="ECO:0000256" key="4">
    <source>
        <dbReference type="ARBA" id="ARBA00022692"/>
    </source>
</evidence>
<accession>A0A7L7LD48</accession>
<evidence type="ECO:0000256" key="2">
    <source>
        <dbReference type="ARBA" id="ARBA00006448"/>
    </source>
</evidence>
<dbReference type="EMBL" id="CP055153">
    <property type="protein sequence ID" value="QMU30703.1"/>
    <property type="molecule type" value="Genomic_DNA"/>
</dbReference>
<feature type="transmembrane region" description="Helical" evidence="7">
    <location>
        <begin position="62"/>
        <end position="80"/>
    </location>
</feature>
<dbReference type="InterPro" id="IPR023090">
    <property type="entry name" value="UPF0702_alpha/beta_dom_sf"/>
</dbReference>
<feature type="transmembrane region" description="Helical" evidence="7">
    <location>
        <begin position="37"/>
        <end position="56"/>
    </location>
</feature>
<evidence type="ECO:0000256" key="1">
    <source>
        <dbReference type="ARBA" id="ARBA00004651"/>
    </source>
</evidence>
<dbReference type="RefSeq" id="WP_182413146.1">
    <property type="nucleotide sequence ID" value="NZ_CP055153.1"/>
</dbReference>
<keyword evidence="10" id="KW-1185">Reference proteome</keyword>
<feature type="transmembrane region" description="Helical" evidence="7">
    <location>
        <begin position="12"/>
        <end position="30"/>
    </location>
</feature>
<comment type="similarity">
    <text evidence="2">Belongs to the UPF0702 family.</text>
</comment>
<evidence type="ECO:0000313" key="10">
    <source>
        <dbReference type="Proteomes" id="UP000514509"/>
    </source>
</evidence>
<sequence length="174" mass="19517">MDLEQNTYLQVAFRAVAVYVFIILAIRLFGKKELSQLSVIDLVFILLISNAVQNAMVGTNTTLAGGLVAAGALFVANYLLKLTIYRSRVWSKLLQGEPVMLIYRGQVKPENLRKVHLSIAELEGAAREHGVEHLREVDLAVLEIDGNISILTHDFKQQHISRRKTRPPQTNNID</sequence>
<dbReference type="KEGG" id="add:HUW48_22935"/>
<protein>
    <submittedName>
        <fullName evidence="9">DUF421 domain-containing protein</fullName>
    </submittedName>
</protein>
<dbReference type="Gene3D" id="3.30.240.20">
    <property type="entry name" value="bsu07140 like domains"/>
    <property type="match status" value="1"/>
</dbReference>
<proteinExistence type="inferred from homology"/>
<evidence type="ECO:0000256" key="3">
    <source>
        <dbReference type="ARBA" id="ARBA00022475"/>
    </source>
</evidence>
<keyword evidence="3" id="KW-1003">Cell membrane</keyword>
<dbReference type="PANTHER" id="PTHR34582">
    <property type="entry name" value="UPF0702 TRANSMEMBRANE PROTEIN YCAP"/>
    <property type="match status" value="1"/>
</dbReference>
<evidence type="ECO:0000256" key="6">
    <source>
        <dbReference type="ARBA" id="ARBA00023136"/>
    </source>
</evidence>
<name>A0A7L7LD48_9BACT</name>
<keyword evidence="4 7" id="KW-0812">Transmembrane</keyword>
<dbReference type="Pfam" id="PF04239">
    <property type="entry name" value="DUF421"/>
    <property type="match status" value="1"/>
</dbReference>
<evidence type="ECO:0000259" key="8">
    <source>
        <dbReference type="Pfam" id="PF04239"/>
    </source>
</evidence>
<gene>
    <name evidence="9" type="ORF">HUW48_22935</name>
</gene>
<dbReference type="Proteomes" id="UP000514509">
    <property type="component" value="Chromosome"/>
</dbReference>
<dbReference type="AlphaFoldDB" id="A0A7L7LD48"/>
<dbReference type="InterPro" id="IPR007353">
    <property type="entry name" value="DUF421"/>
</dbReference>
<evidence type="ECO:0000313" key="9">
    <source>
        <dbReference type="EMBL" id="QMU30703.1"/>
    </source>
</evidence>
<keyword evidence="6 7" id="KW-0472">Membrane</keyword>
<reference evidence="9 10" key="1">
    <citation type="submission" date="2020-08" db="EMBL/GenBank/DDBJ databases">
        <title>Adhaeribacter dokdonensis sp. nov., isolated from the rhizosphere of Elymus tsukushiensis, a plant native to the Dokdo Islands, Republic of Korea.</title>
        <authorList>
            <person name="Ghim S.Y."/>
        </authorList>
    </citation>
    <scope>NUCLEOTIDE SEQUENCE [LARGE SCALE GENOMIC DNA]</scope>
    <source>
        <strain evidence="9 10">KUDC8001</strain>
    </source>
</reference>
<dbReference type="GO" id="GO:0005886">
    <property type="term" value="C:plasma membrane"/>
    <property type="evidence" value="ECO:0007669"/>
    <property type="project" value="UniProtKB-SubCell"/>
</dbReference>
<dbReference type="PANTHER" id="PTHR34582:SF6">
    <property type="entry name" value="UPF0702 TRANSMEMBRANE PROTEIN YCAP"/>
    <property type="match status" value="1"/>
</dbReference>
<keyword evidence="5 7" id="KW-1133">Transmembrane helix</keyword>
<feature type="domain" description="YetF C-terminal" evidence="8">
    <location>
        <begin position="87"/>
        <end position="160"/>
    </location>
</feature>
<organism evidence="9 10">
    <name type="scientific">Adhaeribacter radiodurans</name>
    <dbReference type="NCBI Taxonomy" id="2745197"/>
    <lineage>
        <taxon>Bacteria</taxon>
        <taxon>Pseudomonadati</taxon>
        <taxon>Bacteroidota</taxon>
        <taxon>Cytophagia</taxon>
        <taxon>Cytophagales</taxon>
        <taxon>Hymenobacteraceae</taxon>
        <taxon>Adhaeribacter</taxon>
    </lineage>
</organism>
<comment type="subcellular location">
    <subcellularLocation>
        <location evidence="1">Cell membrane</location>
        <topology evidence="1">Multi-pass membrane protein</topology>
    </subcellularLocation>
</comment>
<evidence type="ECO:0000256" key="5">
    <source>
        <dbReference type="ARBA" id="ARBA00022989"/>
    </source>
</evidence>